<evidence type="ECO:0000313" key="1">
    <source>
        <dbReference type="EMBL" id="KAJ7651341.1"/>
    </source>
</evidence>
<name>A0AAD7FZH2_9AGAR</name>
<organism evidence="1 2">
    <name type="scientific">Roridomyces roridus</name>
    <dbReference type="NCBI Taxonomy" id="1738132"/>
    <lineage>
        <taxon>Eukaryota</taxon>
        <taxon>Fungi</taxon>
        <taxon>Dikarya</taxon>
        <taxon>Basidiomycota</taxon>
        <taxon>Agaricomycotina</taxon>
        <taxon>Agaricomycetes</taxon>
        <taxon>Agaricomycetidae</taxon>
        <taxon>Agaricales</taxon>
        <taxon>Marasmiineae</taxon>
        <taxon>Mycenaceae</taxon>
        <taxon>Roridomyces</taxon>
    </lineage>
</organism>
<gene>
    <name evidence="1" type="ORF">FB45DRAFT_890315</name>
</gene>
<protein>
    <submittedName>
        <fullName evidence="1">Uncharacterized protein</fullName>
    </submittedName>
</protein>
<comment type="caution">
    <text evidence="1">The sequence shown here is derived from an EMBL/GenBank/DDBJ whole genome shotgun (WGS) entry which is preliminary data.</text>
</comment>
<reference evidence="1" key="1">
    <citation type="submission" date="2023-03" db="EMBL/GenBank/DDBJ databases">
        <title>Massive genome expansion in bonnet fungi (Mycena s.s.) driven by repeated elements and novel gene families across ecological guilds.</title>
        <authorList>
            <consortium name="Lawrence Berkeley National Laboratory"/>
            <person name="Harder C.B."/>
            <person name="Miyauchi S."/>
            <person name="Viragh M."/>
            <person name="Kuo A."/>
            <person name="Thoen E."/>
            <person name="Andreopoulos B."/>
            <person name="Lu D."/>
            <person name="Skrede I."/>
            <person name="Drula E."/>
            <person name="Henrissat B."/>
            <person name="Morin E."/>
            <person name="Kohler A."/>
            <person name="Barry K."/>
            <person name="LaButti K."/>
            <person name="Morin E."/>
            <person name="Salamov A."/>
            <person name="Lipzen A."/>
            <person name="Mereny Z."/>
            <person name="Hegedus B."/>
            <person name="Baldrian P."/>
            <person name="Stursova M."/>
            <person name="Weitz H."/>
            <person name="Taylor A."/>
            <person name="Grigoriev I.V."/>
            <person name="Nagy L.G."/>
            <person name="Martin F."/>
            <person name="Kauserud H."/>
        </authorList>
    </citation>
    <scope>NUCLEOTIDE SEQUENCE</scope>
    <source>
        <strain evidence="1">9284</strain>
    </source>
</reference>
<accession>A0AAD7FZH2</accession>
<evidence type="ECO:0000313" key="2">
    <source>
        <dbReference type="Proteomes" id="UP001221142"/>
    </source>
</evidence>
<dbReference type="AlphaFoldDB" id="A0AAD7FZH2"/>
<dbReference type="Proteomes" id="UP001221142">
    <property type="component" value="Unassembled WGS sequence"/>
</dbReference>
<keyword evidence="2" id="KW-1185">Reference proteome</keyword>
<dbReference type="EMBL" id="JARKIF010000001">
    <property type="protein sequence ID" value="KAJ7651341.1"/>
    <property type="molecule type" value="Genomic_DNA"/>
</dbReference>
<sequence length="278" mass="31702">MSLDATEPRLPRELERVIFELAALSRPVLIPELLLVASRVKEWIQPLLYHTLVFDSGDYTTPLDGLRSYNPASFSQVIQHQRTLAECARNLIFIGSEEEVQLDGILLACPRVQNLFVLWPSEHDKPNKATLDALPLRQLYCEIDELAPTTPFSRPFFSNISHLELFSTPNQTEWMGLVRLPRLTHLALNQYNDALCHLVLKDCNSLCLLVVLTPPGPHTDYSVGADPRFVMMELSDYIEDWQRGALHGHGYWARAEDFIAKRRAGHPPPDPHHPFRLV</sequence>
<proteinExistence type="predicted"/>